<protein>
    <submittedName>
        <fullName evidence="3">Glycosyltransferase involved in cell wall bisynthesis</fullName>
    </submittedName>
</protein>
<dbReference type="GO" id="GO:0016757">
    <property type="term" value="F:glycosyltransferase activity"/>
    <property type="evidence" value="ECO:0007669"/>
    <property type="project" value="InterPro"/>
</dbReference>
<evidence type="ECO:0000259" key="2">
    <source>
        <dbReference type="Pfam" id="PF13439"/>
    </source>
</evidence>
<feature type="domain" description="Glycosyl transferase family 1" evidence="1">
    <location>
        <begin position="210"/>
        <end position="336"/>
    </location>
</feature>
<evidence type="ECO:0000259" key="1">
    <source>
        <dbReference type="Pfam" id="PF00534"/>
    </source>
</evidence>
<dbReference type="InterPro" id="IPR028098">
    <property type="entry name" value="Glyco_trans_4-like_N"/>
</dbReference>
<reference evidence="4" key="1">
    <citation type="submission" date="2016-10" db="EMBL/GenBank/DDBJ databases">
        <authorList>
            <person name="Varghese N."/>
            <person name="Submissions S."/>
        </authorList>
    </citation>
    <scope>NUCLEOTIDE SEQUENCE [LARGE SCALE GENOMIC DNA]</scope>
    <source>
        <strain evidence="4">NRRL B-59562</strain>
    </source>
</reference>
<gene>
    <name evidence="3" type="ORF">SAMN05216287_2563</name>
</gene>
<dbReference type="RefSeq" id="WP_245728180.1">
    <property type="nucleotide sequence ID" value="NZ_FNNU01000003.1"/>
</dbReference>
<dbReference type="InterPro" id="IPR001296">
    <property type="entry name" value="Glyco_trans_1"/>
</dbReference>
<dbReference type="EMBL" id="FNNU01000003">
    <property type="protein sequence ID" value="SDX24291.1"/>
    <property type="molecule type" value="Genomic_DNA"/>
</dbReference>
<dbReference type="SUPFAM" id="SSF53756">
    <property type="entry name" value="UDP-Glycosyltransferase/glycogen phosphorylase"/>
    <property type="match status" value="1"/>
</dbReference>
<dbReference type="CDD" id="cd03802">
    <property type="entry name" value="GT4_AviGT4-like"/>
    <property type="match status" value="1"/>
</dbReference>
<keyword evidence="3" id="KW-0808">Transferase</keyword>
<dbReference type="GO" id="GO:1901135">
    <property type="term" value="P:carbohydrate derivative metabolic process"/>
    <property type="evidence" value="ECO:0007669"/>
    <property type="project" value="UniProtKB-ARBA"/>
</dbReference>
<evidence type="ECO:0000313" key="3">
    <source>
        <dbReference type="EMBL" id="SDX24291.1"/>
    </source>
</evidence>
<evidence type="ECO:0000313" key="4">
    <source>
        <dbReference type="Proteomes" id="UP000243778"/>
    </source>
</evidence>
<dbReference type="Pfam" id="PF13439">
    <property type="entry name" value="Glyco_transf_4"/>
    <property type="match status" value="1"/>
</dbReference>
<dbReference type="PANTHER" id="PTHR12526:SF595">
    <property type="entry name" value="BLL5217 PROTEIN"/>
    <property type="match status" value="1"/>
</dbReference>
<sequence>MRLPLLEPVLTDAIDPAAPPAPLRIGVLTHIQHPIRQPFAGGLEAFTYDITRGLQQRGHAVTLFASSSSAAELNLVPVWSDDTYVNGARRHASLSEDYLQEHHAYLAVMQGIDDHGFDIVFNNSLHYVPATMASMIRTPMLTVLHTPPFFELINAYRALRSSPRNARFCTISAANARAWAELLPDCAVIPNGIDLAHWSPRGEPGEHAFWFGRLVPDKGAHLAIDAARLAGVPLRLAGHAVDPDYFAEQIAPRLGDGVEYLGHLPREALVEELARASVALVTPCWEEPFGLVVAEALACGTPVAAFDRGALADLLDENTGALAAAGDVAGLADALRVARGKSRAACRRLAEAQWSHELMLTRYEQLLRDVVASHAHG</sequence>
<proteinExistence type="predicted"/>
<accession>A0A1H3A4E7</accession>
<dbReference type="STRING" id="1007099.SAMN05216287_2563"/>
<keyword evidence="4" id="KW-1185">Reference proteome</keyword>
<name>A0A1H3A4E7_9PSED</name>
<feature type="domain" description="Glycosyltransferase subfamily 4-like N-terminal" evidence="2">
    <location>
        <begin position="41"/>
        <end position="196"/>
    </location>
</feature>
<dbReference type="Gene3D" id="3.40.50.2000">
    <property type="entry name" value="Glycogen Phosphorylase B"/>
    <property type="match status" value="2"/>
</dbReference>
<dbReference type="Pfam" id="PF00534">
    <property type="entry name" value="Glycos_transf_1"/>
    <property type="match status" value="1"/>
</dbReference>
<dbReference type="PANTHER" id="PTHR12526">
    <property type="entry name" value="GLYCOSYLTRANSFERASE"/>
    <property type="match status" value="1"/>
</dbReference>
<organism evidence="3 4">
    <name type="scientific">Pseudomonas kuykendallii</name>
    <dbReference type="NCBI Taxonomy" id="1007099"/>
    <lineage>
        <taxon>Bacteria</taxon>
        <taxon>Pseudomonadati</taxon>
        <taxon>Pseudomonadota</taxon>
        <taxon>Gammaproteobacteria</taxon>
        <taxon>Pseudomonadales</taxon>
        <taxon>Pseudomonadaceae</taxon>
        <taxon>Pseudomonas</taxon>
    </lineage>
</organism>
<dbReference type="Proteomes" id="UP000243778">
    <property type="component" value="Unassembled WGS sequence"/>
</dbReference>
<dbReference type="AlphaFoldDB" id="A0A1H3A4E7"/>